<feature type="transmembrane region" description="Helical" evidence="10">
    <location>
        <begin position="82"/>
        <end position="102"/>
    </location>
</feature>
<feature type="transmembrane region" description="Helical" evidence="10">
    <location>
        <begin position="218"/>
        <end position="239"/>
    </location>
</feature>
<feature type="non-terminal residue" evidence="11">
    <location>
        <position position="812"/>
    </location>
</feature>
<keyword evidence="4 10" id="KW-0812">Transmembrane</keyword>
<feature type="transmembrane region" description="Helical" evidence="10">
    <location>
        <begin position="756"/>
        <end position="778"/>
    </location>
</feature>
<keyword evidence="5" id="KW-0571">Peptide transport</keyword>
<feature type="transmembrane region" description="Helical" evidence="10">
    <location>
        <begin position="721"/>
        <end position="744"/>
    </location>
</feature>
<evidence type="ECO:0000313" key="12">
    <source>
        <dbReference type="Proteomes" id="UP001177023"/>
    </source>
</evidence>
<gene>
    <name evidence="11" type="ORF">MSPICULIGERA_LOCUS5486</name>
</gene>
<sequence length="812" mass="90192">MDTEEVEPDAGRKRGYGTISGAMAIEDPEPTSCMPMLRAWPKSTFLIIVNEFCERFSYYGMRSVLTLYLINILKYSANTATILYHSFNVLCYGSPMIGSIIADGYIGKFWTIFFISIFYACGQIALAVASTFGPTSSLHPWLDLLGLFVIGMGTGGIKPCVSAFGGDQFKQHYLLMISIYFSVFYFTINAGSTISSFISPIMRSQPCLGHDSCYPLSFGIPAILMIVAVGIFMLGSPLYKKVPPKENTIFRVLAAIRRSLGNKLRGKKKRDHWLDHYFDTHDCETDPHCREAKGKCVQVRFIDDVKQLVRISVIMLPLPFFWTLYDQQGSRWVIQAVAMDSRISDGFSLLPDQMSTLNALLIMIFIPIFQGLIYPGVERMGIRCTPLRKMVAGVFLAAVSFVICGFVQIAVNRTLPDIPGSSQAFVSVVNAYPSGTCDFEVNLPDFSSQVVPANSSLIDNELEKTKQLYRLHVGSGMTANFQFARAASSSNCTIDPFTVAATLKGGKSYMVTLLPGGRSLIREASWDKPQEGQGQFALGVNMAVPCARFEQLNGTSCSASSFNGSFALCRYDKECDPQKHDWYYAWKSSDDKAVKRLDVQNGSPAFALDYLDIKPGTYKLYLVNYLKDYSGDHTPRKSEIQTLSLDVYVQVNRMGGVYTLTVTDQDDLEGSPLIATLHTIVPENHMNILWQVPQYFVITAAEILFSITGLEFAYSQSSPSLKAVVTAMWLFTQALGDAVIIVIDELDLFQNLAVEFFVYSGILFVVVVVLLLLSIFYYEYKEVMVETDGGSFSVKVALENSGYVDDEGTTKL</sequence>
<comment type="subcellular location">
    <subcellularLocation>
        <location evidence="1">Membrane</location>
        <topology evidence="1">Multi-pass membrane protein</topology>
    </subcellularLocation>
</comment>
<proteinExistence type="inferred from homology"/>
<keyword evidence="7 10" id="KW-1133">Transmembrane helix</keyword>
<protein>
    <recommendedName>
        <fullName evidence="9">Oligopeptide transporter 1</fullName>
    </recommendedName>
</protein>
<feature type="transmembrane region" description="Helical" evidence="10">
    <location>
        <begin position="109"/>
        <end position="129"/>
    </location>
</feature>
<evidence type="ECO:0000256" key="1">
    <source>
        <dbReference type="ARBA" id="ARBA00004141"/>
    </source>
</evidence>
<evidence type="ECO:0000256" key="4">
    <source>
        <dbReference type="ARBA" id="ARBA00022692"/>
    </source>
</evidence>
<evidence type="ECO:0000256" key="2">
    <source>
        <dbReference type="ARBA" id="ARBA00005982"/>
    </source>
</evidence>
<feature type="transmembrane region" description="Helical" evidence="10">
    <location>
        <begin position="389"/>
        <end position="411"/>
    </location>
</feature>
<comment type="caution">
    <text evidence="11">The sequence shown here is derived from an EMBL/GenBank/DDBJ whole genome shotgun (WGS) entry which is preliminary data.</text>
</comment>
<evidence type="ECO:0000256" key="6">
    <source>
        <dbReference type="ARBA" id="ARBA00022927"/>
    </source>
</evidence>
<dbReference type="GO" id="GO:0022857">
    <property type="term" value="F:transmembrane transporter activity"/>
    <property type="evidence" value="ECO:0007669"/>
    <property type="project" value="InterPro"/>
</dbReference>
<evidence type="ECO:0000256" key="10">
    <source>
        <dbReference type="SAM" id="Phobius"/>
    </source>
</evidence>
<keyword evidence="3" id="KW-0813">Transport</keyword>
<dbReference type="SUPFAM" id="SSF103473">
    <property type="entry name" value="MFS general substrate transporter"/>
    <property type="match status" value="1"/>
</dbReference>
<evidence type="ECO:0000256" key="3">
    <source>
        <dbReference type="ARBA" id="ARBA00022448"/>
    </source>
</evidence>
<dbReference type="Gene3D" id="1.20.1250.20">
    <property type="entry name" value="MFS general substrate transporter like domains"/>
    <property type="match status" value="2"/>
</dbReference>
<dbReference type="InterPro" id="IPR018456">
    <property type="entry name" value="PTR2_symporter_CS"/>
</dbReference>
<evidence type="ECO:0000256" key="5">
    <source>
        <dbReference type="ARBA" id="ARBA00022856"/>
    </source>
</evidence>
<accession>A0AA36FTQ6</accession>
<reference evidence="11" key="1">
    <citation type="submission" date="2023-06" db="EMBL/GenBank/DDBJ databases">
        <authorList>
            <person name="Delattre M."/>
        </authorList>
    </citation>
    <scope>NUCLEOTIDE SEQUENCE</scope>
    <source>
        <strain evidence="11">AF72</strain>
    </source>
</reference>
<dbReference type="InterPro" id="IPR000109">
    <property type="entry name" value="POT_fam"/>
</dbReference>
<feature type="transmembrane region" description="Helical" evidence="10">
    <location>
        <begin position="357"/>
        <end position="377"/>
    </location>
</feature>
<comment type="similarity">
    <text evidence="2">Belongs to the major facilitator superfamily. Proton-dependent oligopeptide transporter (POT/PTR) (TC 2.A.17) family.</text>
</comment>
<dbReference type="FunFam" id="1.20.1250.20:FF:000049">
    <property type="entry name" value="Solute carrier family 15 member 2"/>
    <property type="match status" value="1"/>
</dbReference>
<feature type="transmembrane region" description="Helical" evidence="10">
    <location>
        <begin position="308"/>
        <end position="325"/>
    </location>
</feature>
<evidence type="ECO:0000256" key="7">
    <source>
        <dbReference type="ARBA" id="ARBA00022989"/>
    </source>
</evidence>
<dbReference type="GO" id="GO:0006857">
    <property type="term" value="P:oligopeptide transport"/>
    <property type="evidence" value="ECO:0007669"/>
    <property type="project" value="InterPro"/>
</dbReference>
<evidence type="ECO:0000313" key="11">
    <source>
        <dbReference type="EMBL" id="CAJ0566905.1"/>
    </source>
</evidence>
<keyword evidence="12" id="KW-1185">Reference proteome</keyword>
<dbReference type="InterPro" id="IPR036259">
    <property type="entry name" value="MFS_trans_sf"/>
</dbReference>
<feature type="transmembrane region" description="Helical" evidence="10">
    <location>
        <begin position="141"/>
        <end position="161"/>
    </location>
</feature>
<evidence type="ECO:0000256" key="8">
    <source>
        <dbReference type="ARBA" id="ARBA00023136"/>
    </source>
</evidence>
<organism evidence="11 12">
    <name type="scientific">Mesorhabditis spiculigera</name>
    <dbReference type="NCBI Taxonomy" id="96644"/>
    <lineage>
        <taxon>Eukaryota</taxon>
        <taxon>Metazoa</taxon>
        <taxon>Ecdysozoa</taxon>
        <taxon>Nematoda</taxon>
        <taxon>Chromadorea</taxon>
        <taxon>Rhabditida</taxon>
        <taxon>Rhabditina</taxon>
        <taxon>Rhabditomorpha</taxon>
        <taxon>Rhabditoidea</taxon>
        <taxon>Rhabditidae</taxon>
        <taxon>Mesorhabditinae</taxon>
        <taxon>Mesorhabditis</taxon>
    </lineage>
</organism>
<feature type="transmembrane region" description="Helical" evidence="10">
    <location>
        <begin position="173"/>
        <end position="198"/>
    </location>
</feature>
<evidence type="ECO:0000256" key="9">
    <source>
        <dbReference type="ARBA" id="ARBA00078114"/>
    </source>
</evidence>
<keyword evidence="8 10" id="KW-0472">Membrane</keyword>
<dbReference type="PROSITE" id="PS01022">
    <property type="entry name" value="PTR2_1"/>
    <property type="match status" value="1"/>
</dbReference>
<dbReference type="GO" id="GO:0016020">
    <property type="term" value="C:membrane"/>
    <property type="evidence" value="ECO:0007669"/>
    <property type="project" value="UniProtKB-SubCell"/>
</dbReference>
<feature type="transmembrane region" description="Helical" evidence="10">
    <location>
        <begin position="695"/>
        <end position="714"/>
    </location>
</feature>
<dbReference type="PANTHER" id="PTHR11654">
    <property type="entry name" value="OLIGOPEPTIDE TRANSPORTER-RELATED"/>
    <property type="match status" value="1"/>
</dbReference>
<dbReference type="AlphaFoldDB" id="A0AA36FTQ6"/>
<dbReference type="Proteomes" id="UP001177023">
    <property type="component" value="Unassembled WGS sequence"/>
</dbReference>
<name>A0AA36FTQ6_9BILA</name>
<dbReference type="Pfam" id="PF00854">
    <property type="entry name" value="PTR2"/>
    <property type="match status" value="2"/>
</dbReference>
<keyword evidence="6" id="KW-0653">Protein transport</keyword>
<dbReference type="GO" id="GO:0015031">
    <property type="term" value="P:protein transport"/>
    <property type="evidence" value="ECO:0007669"/>
    <property type="project" value="UniProtKB-KW"/>
</dbReference>
<dbReference type="EMBL" id="CATQJA010001352">
    <property type="protein sequence ID" value="CAJ0566905.1"/>
    <property type="molecule type" value="Genomic_DNA"/>
</dbReference>
<dbReference type="CDD" id="cd17347">
    <property type="entry name" value="MFS_SLC15A1_2_like"/>
    <property type="match status" value="1"/>
</dbReference>